<keyword evidence="2" id="KW-0805">Transcription regulation</keyword>
<dbReference type="PRINTS" id="PR00038">
    <property type="entry name" value="HTHLUXR"/>
</dbReference>
<dbReference type="RefSeq" id="WP_070203247.1">
    <property type="nucleotide sequence ID" value="NZ_LJGZ01000098.1"/>
</dbReference>
<evidence type="ECO:0000313" key="9">
    <source>
        <dbReference type="Proteomes" id="UP000175971"/>
    </source>
</evidence>
<dbReference type="SUPFAM" id="SSF46894">
    <property type="entry name" value="C-terminal effector domain of the bipartite response regulators"/>
    <property type="match status" value="1"/>
</dbReference>
<dbReference type="GO" id="GO:0000160">
    <property type="term" value="P:phosphorelay signal transduction system"/>
    <property type="evidence" value="ECO:0007669"/>
    <property type="project" value="InterPro"/>
</dbReference>
<feature type="domain" description="HTH luxR-type" evidence="6">
    <location>
        <begin position="176"/>
        <end position="241"/>
    </location>
</feature>
<organism evidence="8 9">
    <name type="scientific">Streptomyces nanshensis</name>
    <dbReference type="NCBI Taxonomy" id="518642"/>
    <lineage>
        <taxon>Bacteria</taxon>
        <taxon>Bacillati</taxon>
        <taxon>Actinomycetota</taxon>
        <taxon>Actinomycetes</taxon>
        <taxon>Kitasatosporales</taxon>
        <taxon>Streptomycetaceae</taxon>
        <taxon>Streptomyces</taxon>
    </lineage>
</organism>
<evidence type="ECO:0000256" key="2">
    <source>
        <dbReference type="ARBA" id="ARBA00023015"/>
    </source>
</evidence>
<gene>
    <name evidence="8" type="ORF">AN221_28260</name>
</gene>
<dbReference type="InterPro" id="IPR001789">
    <property type="entry name" value="Sig_transdc_resp-reg_receiver"/>
</dbReference>
<evidence type="ECO:0000259" key="7">
    <source>
        <dbReference type="PROSITE" id="PS50110"/>
    </source>
</evidence>
<dbReference type="PANTHER" id="PTHR43214">
    <property type="entry name" value="TWO-COMPONENT RESPONSE REGULATOR"/>
    <property type="match status" value="1"/>
</dbReference>
<protein>
    <submittedName>
        <fullName evidence="8">LuxR family transcriptional regulator</fullName>
    </submittedName>
</protein>
<proteinExistence type="predicted"/>
<dbReference type="InterPro" id="IPR058245">
    <property type="entry name" value="NreC/VraR/RcsB-like_REC"/>
</dbReference>
<dbReference type="SMART" id="SM00421">
    <property type="entry name" value="HTH_LUXR"/>
    <property type="match status" value="1"/>
</dbReference>
<evidence type="ECO:0000313" key="8">
    <source>
        <dbReference type="EMBL" id="OEV17390.1"/>
    </source>
</evidence>
<evidence type="ECO:0000256" key="4">
    <source>
        <dbReference type="ARBA" id="ARBA00023163"/>
    </source>
</evidence>
<sequence length="248" mass="25728">MTQPAKTPEAPGAPGASEPPIRVLLADDQALLRSAFRVLVDSEPGMEVVGEAADGAEAVELARTTAPDVVLMDIRMPGTDGLAATRMISADPALAAVRVVMLTTFEVDEYVVQALRAGASGFLGKGAEPDELLNAIRIAAAGEALLSPAATKGLITTFLAQGGSSPAGEGPESAEYAERLAALTVREREVLVLVAGGLSNDRIAERLAVSPLTVKTHVNRAMAKVAARDRAQLVVIAYESGLVRPRVE</sequence>
<dbReference type="CDD" id="cd17535">
    <property type="entry name" value="REC_NarL-like"/>
    <property type="match status" value="1"/>
</dbReference>
<reference evidence="8 9" key="1">
    <citation type="journal article" date="2016" name="Front. Microbiol.">
        <title>Comparative Genomics Analysis of Streptomyces Species Reveals Their Adaptation to the Marine Environment and Their Diversity at the Genomic Level.</title>
        <authorList>
            <person name="Tian X."/>
            <person name="Zhang Z."/>
            <person name="Yang T."/>
            <person name="Chen M."/>
            <person name="Li J."/>
            <person name="Chen F."/>
            <person name="Yang J."/>
            <person name="Li W."/>
            <person name="Zhang B."/>
            <person name="Zhang Z."/>
            <person name="Wu J."/>
            <person name="Zhang C."/>
            <person name="Long L."/>
            <person name="Xiao J."/>
        </authorList>
    </citation>
    <scope>NUCLEOTIDE SEQUENCE [LARGE SCALE GENOMIC DNA]</scope>
    <source>
        <strain evidence="8 9">SCSIO M10372</strain>
    </source>
</reference>
<dbReference type="InterPro" id="IPR011006">
    <property type="entry name" value="CheY-like_superfamily"/>
</dbReference>
<dbReference type="Pfam" id="PF00196">
    <property type="entry name" value="GerE"/>
    <property type="match status" value="1"/>
</dbReference>
<dbReference type="InterPro" id="IPR016032">
    <property type="entry name" value="Sig_transdc_resp-reg_C-effctor"/>
</dbReference>
<evidence type="ECO:0000259" key="6">
    <source>
        <dbReference type="PROSITE" id="PS50043"/>
    </source>
</evidence>
<dbReference type="PROSITE" id="PS50043">
    <property type="entry name" value="HTH_LUXR_2"/>
    <property type="match status" value="1"/>
</dbReference>
<keyword evidence="4" id="KW-0804">Transcription</keyword>
<dbReference type="SMART" id="SM00448">
    <property type="entry name" value="REC"/>
    <property type="match status" value="1"/>
</dbReference>
<keyword evidence="9" id="KW-1185">Reference proteome</keyword>
<dbReference type="OrthoDB" id="9808843at2"/>
<dbReference type="Pfam" id="PF00072">
    <property type="entry name" value="Response_reg"/>
    <property type="match status" value="1"/>
</dbReference>
<dbReference type="EMBL" id="LJGZ01000098">
    <property type="protein sequence ID" value="OEV17390.1"/>
    <property type="molecule type" value="Genomic_DNA"/>
</dbReference>
<comment type="caution">
    <text evidence="8">The sequence shown here is derived from an EMBL/GenBank/DDBJ whole genome shotgun (WGS) entry which is preliminary data.</text>
</comment>
<dbReference type="InterPro" id="IPR039420">
    <property type="entry name" value="WalR-like"/>
</dbReference>
<dbReference type="SUPFAM" id="SSF52172">
    <property type="entry name" value="CheY-like"/>
    <property type="match status" value="1"/>
</dbReference>
<dbReference type="InterPro" id="IPR000792">
    <property type="entry name" value="Tscrpt_reg_LuxR_C"/>
</dbReference>
<dbReference type="GO" id="GO:0003677">
    <property type="term" value="F:DNA binding"/>
    <property type="evidence" value="ECO:0007669"/>
    <property type="project" value="UniProtKB-KW"/>
</dbReference>
<feature type="modified residue" description="4-aspartylphosphate" evidence="5">
    <location>
        <position position="73"/>
    </location>
</feature>
<evidence type="ECO:0000256" key="5">
    <source>
        <dbReference type="PROSITE-ProRule" id="PRU00169"/>
    </source>
</evidence>
<dbReference type="Proteomes" id="UP000175971">
    <property type="component" value="Unassembled WGS sequence"/>
</dbReference>
<accession>A0A1E7LMF6</accession>
<evidence type="ECO:0000256" key="1">
    <source>
        <dbReference type="ARBA" id="ARBA00022553"/>
    </source>
</evidence>
<keyword evidence="3" id="KW-0238">DNA-binding</keyword>
<dbReference type="AlphaFoldDB" id="A0A1E7LMF6"/>
<dbReference type="PANTHER" id="PTHR43214:SF24">
    <property type="entry name" value="TRANSCRIPTIONAL REGULATORY PROTEIN NARL-RELATED"/>
    <property type="match status" value="1"/>
</dbReference>
<evidence type="ECO:0000256" key="3">
    <source>
        <dbReference type="ARBA" id="ARBA00023125"/>
    </source>
</evidence>
<dbReference type="PROSITE" id="PS00622">
    <property type="entry name" value="HTH_LUXR_1"/>
    <property type="match status" value="1"/>
</dbReference>
<dbReference type="Gene3D" id="3.40.50.2300">
    <property type="match status" value="1"/>
</dbReference>
<dbReference type="CDD" id="cd06170">
    <property type="entry name" value="LuxR_C_like"/>
    <property type="match status" value="1"/>
</dbReference>
<feature type="domain" description="Response regulatory" evidence="7">
    <location>
        <begin position="22"/>
        <end position="140"/>
    </location>
</feature>
<name>A0A1E7LMF6_9ACTN</name>
<dbReference type="GO" id="GO:0006355">
    <property type="term" value="P:regulation of DNA-templated transcription"/>
    <property type="evidence" value="ECO:0007669"/>
    <property type="project" value="InterPro"/>
</dbReference>
<dbReference type="PROSITE" id="PS50110">
    <property type="entry name" value="RESPONSE_REGULATORY"/>
    <property type="match status" value="1"/>
</dbReference>
<dbReference type="PATRIC" id="fig|518642.7.peg.3480"/>
<keyword evidence="1 5" id="KW-0597">Phosphoprotein</keyword>